<feature type="transmembrane region" description="Helical" evidence="1">
    <location>
        <begin position="12"/>
        <end position="33"/>
    </location>
</feature>
<organism evidence="2 3">
    <name type="scientific">Boudabousia marimammalium</name>
    <dbReference type="NCBI Taxonomy" id="156892"/>
    <lineage>
        <taxon>Bacteria</taxon>
        <taxon>Bacillati</taxon>
        <taxon>Actinomycetota</taxon>
        <taxon>Actinomycetes</taxon>
        <taxon>Actinomycetales</taxon>
        <taxon>Actinomycetaceae</taxon>
        <taxon>Boudabousia</taxon>
    </lineage>
</organism>
<dbReference type="GO" id="GO:0016020">
    <property type="term" value="C:membrane"/>
    <property type="evidence" value="ECO:0007669"/>
    <property type="project" value="InterPro"/>
</dbReference>
<dbReference type="OrthoDB" id="3216131at2"/>
<feature type="transmembrane region" description="Helical" evidence="1">
    <location>
        <begin position="72"/>
        <end position="92"/>
    </location>
</feature>
<comment type="caution">
    <text evidence="2">The sequence shown here is derived from an EMBL/GenBank/DDBJ whole genome shotgun (WGS) entry which is preliminary data.</text>
</comment>
<dbReference type="InterPro" id="IPR003425">
    <property type="entry name" value="CCB3/YggT"/>
</dbReference>
<dbReference type="Proteomes" id="UP000186465">
    <property type="component" value="Unassembled WGS sequence"/>
</dbReference>
<dbReference type="STRING" id="156892.BM477_04405"/>
<dbReference type="Pfam" id="PF02325">
    <property type="entry name" value="CCB3_YggT"/>
    <property type="match status" value="1"/>
</dbReference>
<keyword evidence="1" id="KW-1133">Transmembrane helix</keyword>
<evidence type="ECO:0000313" key="3">
    <source>
        <dbReference type="Proteomes" id="UP000186465"/>
    </source>
</evidence>
<evidence type="ECO:0000313" key="2">
    <source>
        <dbReference type="EMBL" id="OKL49238.1"/>
    </source>
</evidence>
<dbReference type="RefSeq" id="WP_075361477.1">
    <property type="nucleotide sequence ID" value="NZ_MPDM01000004.1"/>
</dbReference>
<gene>
    <name evidence="2" type="ORF">BM477_04405</name>
</gene>
<sequence length="96" mass="10686">MQTVAAEVAYFILWAYTLLVLARFVFDLVLSFVPDWEPGAVIATVGNFVMALTDPPLRLLRRFIPPVKMGSIYFDFSLVALLLAIGILQRLVVAIS</sequence>
<protein>
    <recommendedName>
        <fullName evidence="4">YggT family protein</fullName>
    </recommendedName>
</protein>
<proteinExistence type="predicted"/>
<reference evidence="3" key="1">
    <citation type="submission" date="2016-11" db="EMBL/GenBank/DDBJ databases">
        <title>Actinomyces gypaetusis sp. nov. isolated from Gypaetus barbatus in Qinghai Tibet Plateau China.</title>
        <authorList>
            <person name="Meng X."/>
        </authorList>
    </citation>
    <scope>NUCLEOTIDE SEQUENCE [LARGE SCALE GENOMIC DNA]</scope>
    <source>
        <strain evidence="3">DSM 15383</strain>
    </source>
</reference>
<keyword evidence="1" id="KW-0472">Membrane</keyword>
<dbReference type="AlphaFoldDB" id="A0A1Q5PNS7"/>
<accession>A0A1Q5PNS7</accession>
<dbReference type="EMBL" id="MPDM01000004">
    <property type="protein sequence ID" value="OKL49238.1"/>
    <property type="molecule type" value="Genomic_DNA"/>
</dbReference>
<name>A0A1Q5PNS7_9ACTO</name>
<keyword evidence="3" id="KW-1185">Reference proteome</keyword>
<keyword evidence="1" id="KW-0812">Transmembrane</keyword>
<evidence type="ECO:0000256" key="1">
    <source>
        <dbReference type="SAM" id="Phobius"/>
    </source>
</evidence>
<evidence type="ECO:0008006" key="4">
    <source>
        <dbReference type="Google" id="ProtNLM"/>
    </source>
</evidence>